<name>A0ABV6ILK7_9PROT</name>
<dbReference type="RefSeq" id="WP_377048354.1">
    <property type="nucleotide sequence ID" value="NZ_JBHLVZ010000002.1"/>
</dbReference>
<dbReference type="Proteomes" id="UP001589789">
    <property type="component" value="Unassembled WGS sequence"/>
</dbReference>
<keyword evidence="1" id="KW-0472">Membrane</keyword>
<keyword evidence="3" id="KW-1185">Reference proteome</keyword>
<accession>A0ABV6ILK7</accession>
<dbReference type="EMBL" id="JBHLVZ010000002">
    <property type="protein sequence ID" value="MFC0384311.1"/>
    <property type="molecule type" value="Genomic_DNA"/>
</dbReference>
<sequence>MNAMTWAPVWEAVLAQLVVPAVAAAVGSLGAYLLTLLPGPLQRFLSSSTRQRDIELVVAAMTRKALERLMSGGGGSSLPALIADDVVAYVKTNLPEVIAKLAPSEDALRTMARSAMAEAMARLTPSSSTPPTSSNLRLG</sequence>
<keyword evidence="1" id="KW-1133">Transmembrane helix</keyword>
<proteinExistence type="predicted"/>
<feature type="transmembrane region" description="Helical" evidence="1">
    <location>
        <begin position="12"/>
        <end position="37"/>
    </location>
</feature>
<protein>
    <submittedName>
        <fullName evidence="2">Uncharacterized protein</fullName>
    </submittedName>
</protein>
<evidence type="ECO:0000256" key="1">
    <source>
        <dbReference type="SAM" id="Phobius"/>
    </source>
</evidence>
<evidence type="ECO:0000313" key="3">
    <source>
        <dbReference type="Proteomes" id="UP001589789"/>
    </source>
</evidence>
<gene>
    <name evidence="2" type="ORF">ACFFIC_01955</name>
</gene>
<keyword evidence="1" id="KW-0812">Transmembrane</keyword>
<comment type="caution">
    <text evidence="2">The sequence shown here is derived from an EMBL/GenBank/DDBJ whole genome shotgun (WGS) entry which is preliminary data.</text>
</comment>
<organism evidence="2 3">
    <name type="scientific">Muricoccus vinaceus</name>
    <dbReference type="NCBI Taxonomy" id="424704"/>
    <lineage>
        <taxon>Bacteria</taxon>
        <taxon>Pseudomonadati</taxon>
        <taxon>Pseudomonadota</taxon>
        <taxon>Alphaproteobacteria</taxon>
        <taxon>Acetobacterales</taxon>
        <taxon>Roseomonadaceae</taxon>
        <taxon>Muricoccus</taxon>
    </lineage>
</organism>
<reference evidence="2 3" key="1">
    <citation type="submission" date="2024-09" db="EMBL/GenBank/DDBJ databases">
        <authorList>
            <person name="Sun Q."/>
            <person name="Mori K."/>
        </authorList>
    </citation>
    <scope>NUCLEOTIDE SEQUENCE [LARGE SCALE GENOMIC DNA]</scope>
    <source>
        <strain evidence="2 3">CCM 7468</strain>
    </source>
</reference>
<evidence type="ECO:0000313" key="2">
    <source>
        <dbReference type="EMBL" id="MFC0384311.1"/>
    </source>
</evidence>